<comment type="caution">
    <text evidence="1">The sequence shown here is derived from an EMBL/GenBank/DDBJ whole genome shotgun (WGS) entry which is preliminary data.</text>
</comment>
<sequence>MLDLASKLPMSGFASVKVMTSDLLREKLPREAIQTCLEAIDLSNPDYMPKLVEYPELCD</sequence>
<evidence type="ECO:0000313" key="1">
    <source>
        <dbReference type="EMBL" id="GAI23653.1"/>
    </source>
</evidence>
<protein>
    <submittedName>
        <fullName evidence="1">Uncharacterized protein</fullName>
    </submittedName>
</protein>
<reference evidence="1" key="1">
    <citation type="journal article" date="2014" name="Front. Microbiol.">
        <title>High frequency of phylogenetically diverse reductive dehalogenase-homologous genes in deep subseafloor sedimentary metagenomes.</title>
        <authorList>
            <person name="Kawai M."/>
            <person name="Futagami T."/>
            <person name="Toyoda A."/>
            <person name="Takaki Y."/>
            <person name="Nishi S."/>
            <person name="Hori S."/>
            <person name="Arai W."/>
            <person name="Tsubouchi T."/>
            <person name="Morono Y."/>
            <person name="Uchiyama I."/>
            <person name="Ito T."/>
            <person name="Fujiyama A."/>
            <person name="Inagaki F."/>
            <person name="Takami H."/>
        </authorList>
    </citation>
    <scope>NUCLEOTIDE SEQUENCE</scope>
    <source>
        <strain evidence="1">Expedition CK06-06</strain>
    </source>
</reference>
<proteinExistence type="predicted"/>
<name>X1LX50_9ZZZZ</name>
<organism evidence="1">
    <name type="scientific">marine sediment metagenome</name>
    <dbReference type="NCBI Taxonomy" id="412755"/>
    <lineage>
        <taxon>unclassified sequences</taxon>
        <taxon>metagenomes</taxon>
        <taxon>ecological metagenomes</taxon>
    </lineage>
</organism>
<feature type="non-terminal residue" evidence="1">
    <location>
        <position position="59"/>
    </location>
</feature>
<dbReference type="AlphaFoldDB" id="X1LX50"/>
<dbReference type="EMBL" id="BARV01013536">
    <property type="protein sequence ID" value="GAI23653.1"/>
    <property type="molecule type" value="Genomic_DNA"/>
</dbReference>
<accession>X1LX50</accession>
<gene>
    <name evidence="1" type="ORF">S06H3_24372</name>
</gene>